<dbReference type="GeneID" id="40138836"/>
<organism evidence="1">
    <name type="scientific">Balbiania investiens</name>
    <dbReference type="NCBI Taxonomy" id="111861"/>
    <lineage>
        <taxon>Eukaryota</taxon>
        <taxon>Rhodophyta</taxon>
        <taxon>Florideophyceae</taxon>
        <taxon>Nemaliophycidae</taxon>
        <taxon>Balbianiales</taxon>
        <taxon>Balbianiaceae</taxon>
        <taxon>Balbiania</taxon>
    </lineage>
</organism>
<evidence type="ECO:0000313" key="1">
    <source>
        <dbReference type="EMBL" id="QBX88677.1"/>
    </source>
</evidence>
<evidence type="ECO:0008006" key="2">
    <source>
        <dbReference type="Google" id="ProtNLM"/>
    </source>
</evidence>
<gene>
    <name evidence="1" type="primary">orf4</name>
</gene>
<dbReference type="RefSeq" id="YP_009628894.1">
    <property type="nucleotide sequence ID" value="NC_042171.1"/>
</dbReference>
<geneLocation type="plastid" evidence="1"/>
<name>A0A4D6BMP0_9FLOR</name>
<keyword evidence="1" id="KW-0934">Plastid</keyword>
<reference evidence="1" key="1">
    <citation type="journal article" date="2019" name="Phycologia">
        <title>Chloroplast and mitochondrial genomes of Balbiania investiens (Balbianiales, Nemaliophycidae).</title>
        <authorList>
            <person name="Evans J.R."/>
            <person name="StAmour N."/>
            <person name="Verbruggen H."/>
            <person name="Salomaki E.D."/>
            <person name="Vis M.L."/>
        </authorList>
    </citation>
    <scope>NUCLEOTIDE SEQUENCE</scope>
</reference>
<protein>
    <recommendedName>
        <fullName evidence="2">POTRA domain-containing protein</fullName>
    </recommendedName>
</protein>
<dbReference type="EMBL" id="MH026108">
    <property type="protein sequence ID" value="QBX88677.1"/>
    <property type="molecule type" value="Genomic_DNA"/>
</dbReference>
<accession>A0A4D6BMP0</accession>
<dbReference type="Gene3D" id="3.10.20.310">
    <property type="entry name" value="membrane protein fhac"/>
    <property type="match status" value="1"/>
</dbReference>
<dbReference type="AlphaFoldDB" id="A0A4D6BMP0"/>
<sequence length="766" mass="90851">MLYLRARTLMFRNNNWQRILSILLFIYCYNLSISNRLCCYLSSNLYYLSNYDVSASNNIQRMLAFNSFFLKPKCRKLVQYNYTSQEIIINGINSHLLKSKIQLFLGIQSHRTYILSYRHIQHWVERLKMSGFFTYVDANIYYFNNHQVIKINVRVNPILSRVSLDNCSTKLIPSSYVYLLFYHQLGYPQSFSQIYGSISKIIKWYRMRGYQWVKVAIGYEQTSNCNLILYISEGIVKDIQIVEYAIGDEHSYSDKNFYSDYILSLLNIASGQSLNLKNLEMGILKLKGLKFLSIYNYEISRSSEEANDLILILNIKILSGKSTGIFSKKITFKSNLCEHIEQLLEYLLNKLLYNHANNDITEQCFAYLYLQMPENDSIVHPLLVYKNYTNLNWISEWYLTPLIFIVDKNFGFKHVLRNIGSYHNNITLDAQFLQTGPCLNIIGEIPWQPIFGNRLGNTSLKFFRNTFFHQVQQRYTLPVYLNNKFFHYRQSILKQQELQLNFNFDIHPSLSLVEGLHINTISNQHILLQNFVFLEKLELYKAPVMLKTLHSKFKQIWIYNIQQFVRFKCRLKYNRMNNMQYLSGCSKFSIKSIHYIPYQSIRPNTNKMKSHKYSHQLNLKLEQFLTILKHIVVVQTQFIFSLRSKYCLPFSEAMISIEPELIRGYTEEIFSLPSQLVKLNLEYHIPIVDQNTFFIFFDCMRNFQYSSQTDSNSLLLSQYNKDTYQFRVSYGFGLKLYIPIQKIPFLRIEYAYNIHKGSCVHLRVEH</sequence>
<proteinExistence type="predicted"/>
<dbReference type="Gene3D" id="2.40.160.50">
    <property type="entry name" value="membrane protein fhac: a member of the omp85/tpsb transporter family"/>
    <property type="match status" value="1"/>
</dbReference>